<sequence>MQLFGYRQSLINLHHAITLLFSLCICVFCRCQWLCYIFQSPAEDDITATVTQSARIVSEQIYRGMKIGSTFDSHPHYKFCVRQLKYIFLSVLHINATDTGSRRLPVASRDHGQSPYCRYGCR</sequence>
<name>A0AA39TUD0_ARMTA</name>
<accession>A0AA39TUD0</accession>
<proteinExistence type="predicted"/>
<organism evidence="1 2">
    <name type="scientific">Armillaria tabescens</name>
    <name type="common">Ringless honey mushroom</name>
    <name type="synonym">Agaricus tabescens</name>
    <dbReference type="NCBI Taxonomy" id="1929756"/>
    <lineage>
        <taxon>Eukaryota</taxon>
        <taxon>Fungi</taxon>
        <taxon>Dikarya</taxon>
        <taxon>Basidiomycota</taxon>
        <taxon>Agaricomycotina</taxon>
        <taxon>Agaricomycetes</taxon>
        <taxon>Agaricomycetidae</taxon>
        <taxon>Agaricales</taxon>
        <taxon>Marasmiineae</taxon>
        <taxon>Physalacriaceae</taxon>
        <taxon>Desarmillaria</taxon>
    </lineage>
</organism>
<gene>
    <name evidence="1" type="ORF">EV420DRAFT_642706</name>
</gene>
<evidence type="ECO:0000313" key="2">
    <source>
        <dbReference type="Proteomes" id="UP001175211"/>
    </source>
</evidence>
<protein>
    <submittedName>
        <fullName evidence="1">Uncharacterized protein</fullName>
    </submittedName>
</protein>
<reference evidence="1" key="1">
    <citation type="submission" date="2023-06" db="EMBL/GenBank/DDBJ databases">
        <authorList>
            <consortium name="Lawrence Berkeley National Laboratory"/>
            <person name="Ahrendt S."/>
            <person name="Sahu N."/>
            <person name="Indic B."/>
            <person name="Wong-Bajracharya J."/>
            <person name="Merenyi Z."/>
            <person name="Ke H.-M."/>
            <person name="Monk M."/>
            <person name="Kocsube S."/>
            <person name="Drula E."/>
            <person name="Lipzen A."/>
            <person name="Balint B."/>
            <person name="Henrissat B."/>
            <person name="Andreopoulos B."/>
            <person name="Martin F.M."/>
            <person name="Harder C.B."/>
            <person name="Rigling D."/>
            <person name="Ford K.L."/>
            <person name="Foster G.D."/>
            <person name="Pangilinan J."/>
            <person name="Papanicolaou A."/>
            <person name="Barry K."/>
            <person name="LaButti K."/>
            <person name="Viragh M."/>
            <person name="Koriabine M."/>
            <person name="Yan M."/>
            <person name="Riley R."/>
            <person name="Champramary S."/>
            <person name="Plett K.L."/>
            <person name="Tsai I.J."/>
            <person name="Slot J."/>
            <person name="Sipos G."/>
            <person name="Plett J."/>
            <person name="Nagy L.G."/>
            <person name="Grigoriev I.V."/>
        </authorList>
    </citation>
    <scope>NUCLEOTIDE SEQUENCE</scope>
    <source>
        <strain evidence="1">CCBAS 213</strain>
    </source>
</reference>
<dbReference type="AlphaFoldDB" id="A0AA39TUD0"/>
<dbReference type="RefSeq" id="XP_060337300.1">
    <property type="nucleotide sequence ID" value="XM_060482893.1"/>
</dbReference>
<dbReference type="Proteomes" id="UP001175211">
    <property type="component" value="Unassembled WGS sequence"/>
</dbReference>
<dbReference type="GeneID" id="85366441"/>
<dbReference type="EMBL" id="JAUEPS010000003">
    <property type="protein sequence ID" value="KAK0466708.1"/>
    <property type="molecule type" value="Genomic_DNA"/>
</dbReference>
<keyword evidence="2" id="KW-1185">Reference proteome</keyword>
<evidence type="ECO:0000313" key="1">
    <source>
        <dbReference type="EMBL" id="KAK0466708.1"/>
    </source>
</evidence>
<comment type="caution">
    <text evidence="1">The sequence shown here is derived from an EMBL/GenBank/DDBJ whole genome shotgun (WGS) entry which is preliminary data.</text>
</comment>